<dbReference type="HOGENOM" id="CLU_1275451_0_0_11"/>
<evidence type="ECO:0000256" key="2">
    <source>
        <dbReference type="SAM" id="Phobius"/>
    </source>
</evidence>
<dbReference type="Pfam" id="PF06197">
    <property type="entry name" value="DUF998"/>
    <property type="match status" value="1"/>
</dbReference>
<keyword evidence="2" id="KW-0472">Membrane</keyword>
<sequence length="216" mass="22155">MDPVPPAQLRPGVVLPLTGAASILLLLSALGPGDPVADVISDYALHPSSAPWFALCVLLLAIGGTAALTGLPRSWAFRAWQGGAVLCVVFPSNADGESTFSGDVHRLAGGALLASLPVVGWKVARWAGATGHARTVVRLSLLVLVTALLFGVSHLTASPLGVARGLFERITVFAQAGLLLAIAATPRLIPAKAESQSDDVPESTDKRDAAVPPPQV</sequence>
<accession>C6WBV5</accession>
<dbReference type="AlphaFoldDB" id="C6WBV5"/>
<keyword evidence="4" id="KW-1185">Reference proteome</keyword>
<evidence type="ECO:0000313" key="3">
    <source>
        <dbReference type="EMBL" id="ACU37522.1"/>
    </source>
</evidence>
<name>C6WBV5_ACTMD</name>
<dbReference type="KEGG" id="ami:Amir_3635"/>
<organism evidence="3 4">
    <name type="scientific">Actinosynnema mirum (strain ATCC 29888 / DSM 43827 / JCM 3225 / NBRC 14064 / NCIMB 13271 / NRRL B-12336 / IMRU 3971 / 101)</name>
    <dbReference type="NCBI Taxonomy" id="446462"/>
    <lineage>
        <taxon>Bacteria</taxon>
        <taxon>Bacillati</taxon>
        <taxon>Actinomycetota</taxon>
        <taxon>Actinomycetes</taxon>
        <taxon>Pseudonocardiales</taxon>
        <taxon>Pseudonocardiaceae</taxon>
        <taxon>Actinosynnema</taxon>
    </lineage>
</organism>
<keyword evidence="2" id="KW-1133">Transmembrane helix</keyword>
<evidence type="ECO:0000256" key="1">
    <source>
        <dbReference type="SAM" id="MobiDB-lite"/>
    </source>
</evidence>
<evidence type="ECO:0008006" key="5">
    <source>
        <dbReference type="Google" id="ProtNLM"/>
    </source>
</evidence>
<reference evidence="3 4" key="1">
    <citation type="journal article" date="2009" name="Stand. Genomic Sci.">
        <title>Complete genome sequence of Actinosynnema mirum type strain (101).</title>
        <authorList>
            <person name="Land M."/>
            <person name="Lapidus A."/>
            <person name="Mayilraj S."/>
            <person name="Chen F."/>
            <person name="Copeland A."/>
            <person name="Del Rio T.G."/>
            <person name="Nolan M."/>
            <person name="Lucas S."/>
            <person name="Tice H."/>
            <person name="Cheng J.F."/>
            <person name="Chertkov O."/>
            <person name="Bruce D."/>
            <person name="Goodwin L."/>
            <person name="Pitluck S."/>
            <person name="Rohde M."/>
            <person name="Goker M."/>
            <person name="Pati A."/>
            <person name="Ivanova N."/>
            <person name="Mavromatis K."/>
            <person name="Chen A."/>
            <person name="Palaniappan K."/>
            <person name="Hauser L."/>
            <person name="Chang Y.J."/>
            <person name="Jeffries C.C."/>
            <person name="Brettin T."/>
            <person name="Detter J.C."/>
            <person name="Han C."/>
            <person name="Chain P."/>
            <person name="Tindall B.J."/>
            <person name="Bristow J."/>
            <person name="Eisen J.A."/>
            <person name="Markowitz V."/>
            <person name="Hugenholtz P."/>
            <person name="Kyrpides N.C."/>
            <person name="Klenk H.P."/>
        </authorList>
    </citation>
    <scope>NUCLEOTIDE SEQUENCE [LARGE SCALE GENOMIC DNA]</scope>
    <source>
        <strain evidence="4">ATCC 29888 / DSM 43827 / JCM 3225 / NBRC 14064 / NCIMB 13271 / NRRL B-12336 / IMRU 3971 / 101</strain>
    </source>
</reference>
<dbReference type="Proteomes" id="UP000002213">
    <property type="component" value="Chromosome"/>
</dbReference>
<dbReference type="STRING" id="446462.Amir_3635"/>
<feature type="transmembrane region" description="Helical" evidence="2">
    <location>
        <begin position="50"/>
        <end position="68"/>
    </location>
</feature>
<keyword evidence="2" id="KW-0812">Transmembrane</keyword>
<feature type="region of interest" description="Disordered" evidence="1">
    <location>
        <begin position="192"/>
        <end position="216"/>
    </location>
</feature>
<evidence type="ECO:0000313" key="4">
    <source>
        <dbReference type="Proteomes" id="UP000002213"/>
    </source>
</evidence>
<protein>
    <recommendedName>
        <fullName evidence="5">DUF998 domain-containing protein</fullName>
    </recommendedName>
</protein>
<gene>
    <name evidence="3" type="ordered locus">Amir_3635</name>
</gene>
<proteinExistence type="predicted"/>
<dbReference type="EMBL" id="CP001630">
    <property type="protein sequence ID" value="ACU37522.1"/>
    <property type="molecule type" value="Genomic_DNA"/>
</dbReference>
<dbReference type="InterPro" id="IPR009339">
    <property type="entry name" value="DUF998"/>
</dbReference>
<feature type="transmembrane region" description="Helical" evidence="2">
    <location>
        <begin position="136"/>
        <end position="157"/>
    </location>
</feature>
<feature type="transmembrane region" description="Helical" evidence="2">
    <location>
        <begin position="12"/>
        <end position="30"/>
    </location>
</feature>